<evidence type="ECO:0000313" key="2">
    <source>
        <dbReference type="Proteomes" id="UP000603227"/>
    </source>
</evidence>
<reference evidence="1" key="2">
    <citation type="submission" date="2020-09" db="EMBL/GenBank/DDBJ databases">
        <authorList>
            <person name="Sun Q."/>
            <person name="Zhou Y."/>
        </authorList>
    </citation>
    <scope>NUCLEOTIDE SEQUENCE</scope>
    <source>
        <strain evidence="1">CGMCC 4.7403</strain>
    </source>
</reference>
<gene>
    <name evidence="1" type="ORF">GCM10017771_31170</name>
</gene>
<proteinExistence type="predicted"/>
<protein>
    <submittedName>
        <fullName evidence="1">Uncharacterized protein</fullName>
    </submittedName>
</protein>
<dbReference type="RefSeq" id="WP_189783063.1">
    <property type="nucleotide sequence ID" value="NZ_BNAT01000009.1"/>
</dbReference>
<dbReference type="Proteomes" id="UP000603227">
    <property type="component" value="Unassembled WGS sequence"/>
</dbReference>
<evidence type="ECO:0000313" key="1">
    <source>
        <dbReference type="EMBL" id="GHH87938.1"/>
    </source>
</evidence>
<keyword evidence="2" id="KW-1185">Reference proteome</keyword>
<dbReference type="AlphaFoldDB" id="A0A919GNN5"/>
<reference evidence="1" key="1">
    <citation type="journal article" date="2014" name="Int. J. Syst. Evol. Microbiol.">
        <title>Complete genome sequence of Corynebacterium casei LMG S-19264T (=DSM 44701T), isolated from a smear-ripened cheese.</title>
        <authorList>
            <consortium name="US DOE Joint Genome Institute (JGI-PGF)"/>
            <person name="Walter F."/>
            <person name="Albersmeier A."/>
            <person name="Kalinowski J."/>
            <person name="Ruckert C."/>
        </authorList>
    </citation>
    <scope>NUCLEOTIDE SEQUENCE</scope>
    <source>
        <strain evidence="1">CGMCC 4.7403</strain>
    </source>
</reference>
<organism evidence="1 2">
    <name type="scientific">Streptomyces capitiformicae</name>
    <dbReference type="NCBI Taxonomy" id="2014920"/>
    <lineage>
        <taxon>Bacteria</taxon>
        <taxon>Bacillati</taxon>
        <taxon>Actinomycetota</taxon>
        <taxon>Actinomycetes</taxon>
        <taxon>Kitasatosporales</taxon>
        <taxon>Streptomycetaceae</taxon>
        <taxon>Streptomyces</taxon>
    </lineage>
</organism>
<name>A0A919GNN5_9ACTN</name>
<comment type="caution">
    <text evidence="1">The sequence shown here is derived from an EMBL/GenBank/DDBJ whole genome shotgun (WGS) entry which is preliminary data.</text>
</comment>
<accession>A0A919GNN5</accession>
<dbReference type="EMBL" id="BNAT01000009">
    <property type="protein sequence ID" value="GHH87938.1"/>
    <property type="molecule type" value="Genomic_DNA"/>
</dbReference>
<sequence>MQQQGALIVDYGPAFGGTAARTDKGIVCVVPVQARTRPELKALMREMVTELGGECGHCPNCPLGQQG</sequence>